<dbReference type="NCBIfam" id="TIGR00255">
    <property type="entry name" value="YicC/YloC family endoribonuclease"/>
    <property type="match status" value="1"/>
</dbReference>
<dbReference type="AlphaFoldDB" id="A0A3S4YPF2"/>
<dbReference type="GO" id="GO:0004521">
    <property type="term" value="F:RNA endonuclease activity"/>
    <property type="evidence" value="ECO:0007669"/>
    <property type="project" value="InterPro"/>
</dbReference>
<dbReference type="Pfam" id="PF03755">
    <property type="entry name" value="YicC-like_N"/>
    <property type="match status" value="1"/>
</dbReference>
<comment type="similarity">
    <text evidence="5">Belongs to the YicC/YloC family.</text>
</comment>
<organism evidence="8 9">
    <name type="scientific">Aedoeadaptatus ivorii</name>
    <dbReference type="NCBI Taxonomy" id="54006"/>
    <lineage>
        <taxon>Bacteria</taxon>
        <taxon>Bacillati</taxon>
        <taxon>Bacillota</taxon>
        <taxon>Tissierellia</taxon>
        <taxon>Tissierellales</taxon>
        <taxon>Peptoniphilaceae</taxon>
        <taxon>Aedoeadaptatus</taxon>
    </lineage>
</organism>
<dbReference type="Pfam" id="PF08340">
    <property type="entry name" value="YicC-like_C"/>
    <property type="match status" value="1"/>
</dbReference>
<sequence>MNSMTGFGTAEVHGDRGSVRVSIKSVNHKGLDIRIRGLGEIPEAEADMKNILRRHIKRGHVEVQYRCERVAGDALTFDEGAFEAYRNLLHKTGATKEGDDVDVYWILDKPGVVQTEFDASDTFLEKEFEEAAALAIADLVSMRRAEGANVFREIKADLGRLKGIVEEMERESEAEKEIRRVAFEERVRAFMREFEADPARFSTELALLYDKMSVEEEITRLYSHIDQFDDIMNGNGPVGRKLDFLLQEMHREANTISSKSKSVAVLHDIVEVKSLIEDMREQIANIE</sequence>
<accession>A0A3S4YPF2</accession>
<feature type="domain" description="Endoribonuclease YicC-like N-terminal" evidence="6">
    <location>
        <begin position="1"/>
        <end position="149"/>
    </location>
</feature>
<dbReference type="InterPro" id="IPR005229">
    <property type="entry name" value="YicC/YloC-like"/>
</dbReference>
<dbReference type="PANTHER" id="PTHR30636:SF3">
    <property type="entry name" value="UPF0701 PROTEIN YICC"/>
    <property type="match status" value="1"/>
</dbReference>
<keyword evidence="2" id="KW-0540">Nuclease</keyword>
<feature type="domain" description="Endoribonuclease YicC-like C-terminal" evidence="7">
    <location>
        <begin position="172"/>
        <end position="287"/>
    </location>
</feature>
<proteinExistence type="inferred from homology"/>
<evidence type="ECO:0000256" key="3">
    <source>
        <dbReference type="ARBA" id="ARBA00022759"/>
    </source>
</evidence>
<evidence type="ECO:0000256" key="5">
    <source>
        <dbReference type="ARBA" id="ARBA00035648"/>
    </source>
</evidence>
<name>A0A3S4YPF2_9FIRM</name>
<dbReference type="InterPro" id="IPR013551">
    <property type="entry name" value="YicC-like_C"/>
</dbReference>
<evidence type="ECO:0000256" key="2">
    <source>
        <dbReference type="ARBA" id="ARBA00022722"/>
    </source>
</evidence>
<dbReference type="Proteomes" id="UP000269544">
    <property type="component" value="Chromosome"/>
</dbReference>
<comment type="cofactor">
    <cofactor evidence="1">
        <name>a divalent metal cation</name>
        <dbReference type="ChEBI" id="CHEBI:60240"/>
    </cofactor>
</comment>
<evidence type="ECO:0000256" key="1">
    <source>
        <dbReference type="ARBA" id="ARBA00001968"/>
    </source>
</evidence>
<dbReference type="InterPro" id="IPR013527">
    <property type="entry name" value="YicC-like_N"/>
</dbReference>
<evidence type="ECO:0000259" key="7">
    <source>
        <dbReference type="Pfam" id="PF08340"/>
    </source>
</evidence>
<evidence type="ECO:0000259" key="6">
    <source>
        <dbReference type="Pfam" id="PF03755"/>
    </source>
</evidence>
<evidence type="ECO:0000256" key="4">
    <source>
        <dbReference type="ARBA" id="ARBA00022801"/>
    </source>
</evidence>
<evidence type="ECO:0000313" key="9">
    <source>
        <dbReference type="Proteomes" id="UP000269544"/>
    </source>
</evidence>
<evidence type="ECO:0000313" key="8">
    <source>
        <dbReference type="EMBL" id="VEJ35584.1"/>
    </source>
</evidence>
<dbReference type="PANTHER" id="PTHR30636">
    <property type="entry name" value="UPF0701 PROTEIN YICC"/>
    <property type="match status" value="1"/>
</dbReference>
<keyword evidence="9" id="KW-1185">Reference proteome</keyword>
<keyword evidence="3" id="KW-0255">Endonuclease</keyword>
<dbReference type="KEGG" id="piv:NCTC13079_00763"/>
<gene>
    <name evidence="8" type="ORF">NCTC13079_00763</name>
</gene>
<reference evidence="8 9" key="1">
    <citation type="submission" date="2018-12" db="EMBL/GenBank/DDBJ databases">
        <authorList>
            <consortium name="Pathogen Informatics"/>
        </authorList>
    </citation>
    <scope>NUCLEOTIDE SEQUENCE [LARGE SCALE GENOMIC DNA]</scope>
    <source>
        <strain evidence="8 9">NCTC13079</strain>
    </source>
</reference>
<dbReference type="RefSeq" id="WP_164715210.1">
    <property type="nucleotide sequence ID" value="NZ_JAUSWF010000001.1"/>
</dbReference>
<dbReference type="GO" id="GO:0016787">
    <property type="term" value="F:hydrolase activity"/>
    <property type="evidence" value="ECO:0007669"/>
    <property type="project" value="UniProtKB-KW"/>
</dbReference>
<protein>
    <submittedName>
        <fullName evidence="8">Domain of uncharacterized function (DUF1732)</fullName>
    </submittedName>
</protein>
<dbReference type="EMBL" id="LR134523">
    <property type="protein sequence ID" value="VEJ35584.1"/>
    <property type="molecule type" value="Genomic_DNA"/>
</dbReference>
<keyword evidence="4" id="KW-0378">Hydrolase</keyword>